<dbReference type="CDD" id="cd01335">
    <property type="entry name" value="Radical_SAM"/>
    <property type="match status" value="1"/>
</dbReference>
<keyword evidence="5" id="KW-0949">S-adenosyl-L-methionine</keyword>
<dbReference type="NCBIfam" id="TIGR00238">
    <property type="entry name" value="KamA family radical SAM protein"/>
    <property type="match status" value="1"/>
</dbReference>
<reference evidence="15 16" key="1">
    <citation type="submission" date="2015-09" db="EMBL/GenBank/DDBJ databases">
        <title>Draft Genome Sequence of Bradyrhizobium manausense Strain BR 3351T, a Novel Symbiotic Nitrogen-Fixing Alphaproteobacterium Isolated from Brazilian Amazon Rain Forest.</title>
        <authorList>
            <person name="De Araujo J.L."/>
            <person name="Zilli J.E."/>
        </authorList>
    </citation>
    <scope>NUCLEOTIDE SEQUENCE [LARGE SCALE GENOMIC DNA]</scope>
    <source>
        <strain evidence="15 16">BR3351</strain>
    </source>
</reference>
<dbReference type="Proteomes" id="UP000051936">
    <property type="component" value="Unassembled WGS sequence"/>
</dbReference>
<feature type="modified residue" description="N6-(pyridoxal phosphate)lysine" evidence="12">
    <location>
        <position position="356"/>
    </location>
</feature>
<keyword evidence="16" id="KW-1185">Reference proteome</keyword>
<keyword evidence="7 12" id="KW-0663">Pyridoxal phosphate</keyword>
<comment type="cofactor">
    <cofactor evidence="2">
        <name>[4Fe-4S] cluster</name>
        <dbReference type="ChEBI" id="CHEBI:49883"/>
    </cofactor>
</comment>
<proteinExistence type="inferred from homology"/>
<keyword evidence="6 11" id="KW-0479">Metal-binding</keyword>
<evidence type="ECO:0000313" key="16">
    <source>
        <dbReference type="Proteomes" id="UP000051936"/>
    </source>
</evidence>
<dbReference type="SFLD" id="SFLDG01070">
    <property type="entry name" value="PLP-dependent"/>
    <property type="match status" value="1"/>
</dbReference>
<dbReference type="Pfam" id="PF04055">
    <property type="entry name" value="Radical_SAM"/>
    <property type="match status" value="1"/>
</dbReference>
<evidence type="ECO:0000256" key="3">
    <source>
        <dbReference type="ARBA" id="ARBA00008703"/>
    </source>
</evidence>
<dbReference type="GO" id="GO:0016853">
    <property type="term" value="F:isomerase activity"/>
    <property type="evidence" value="ECO:0007669"/>
    <property type="project" value="UniProtKB-KW"/>
</dbReference>
<evidence type="ECO:0000259" key="13">
    <source>
        <dbReference type="Pfam" id="PF04055"/>
    </source>
</evidence>
<keyword evidence="9 11" id="KW-0411">Iron-sulfur</keyword>
<feature type="domain" description="Lysine-2,3-aminomutase C-terminal" evidence="14">
    <location>
        <begin position="333"/>
        <end position="381"/>
    </location>
</feature>
<dbReference type="GO" id="GO:0046872">
    <property type="term" value="F:metal ion binding"/>
    <property type="evidence" value="ECO:0007669"/>
    <property type="project" value="UniProtKB-KW"/>
</dbReference>
<dbReference type="PIRSF" id="PIRSF004911">
    <property type="entry name" value="DUF160"/>
    <property type="match status" value="1"/>
</dbReference>
<dbReference type="Gene3D" id="3.20.20.70">
    <property type="entry name" value="Aldolase class I"/>
    <property type="match status" value="1"/>
</dbReference>
<dbReference type="OrthoDB" id="9768064at2"/>
<dbReference type="SFLD" id="SFLDS00029">
    <property type="entry name" value="Radical_SAM"/>
    <property type="match status" value="1"/>
</dbReference>
<dbReference type="InterPro" id="IPR013785">
    <property type="entry name" value="Aldolase_TIM"/>
</dbReference>
<keyword evidence="10" id="KW-0413">Isomerase</keyword>
<dbReference type="InterPro" id="IPR058240">
    <property type="entry name" value="rSAM_sf"/>
</dbReference>
<sequence length="394" mass="45128">MPFAIEATNPRTRAVDLNRLGKILRTREELEAYDVASESWQKALQRRYKTHQEMKGILNHVEEVDTSIYDHFDMRVTPYLAQLMDRDDLNCPIRKQYMPFQGELNVREYEIADSLAEDHDMRDGSTVVHRYPNRVLFLVTTNCGTYCRYCTRKRFVSHRESAVNKQQLESGFRYLESHPEIDDCLLSGGDPLLLSDRQLEDILSQIRIRAPHIKFLRIGSRLPVQLPTRITPELCALIERYEVQMVNVHVNHLKEITPLFADRIKMLRKTGTMIGNQSVLLKGVNDDIATLRGLCMGLVSCGIRPYYCYSCDVAEGNHAYQLTLERILKLYHGLRGFISGPAVPTFVIDGTGGLGKMPIIPNYVRELANGAVWATSFEGKVHRMMNLEKGILEP</sequence>
<evidence type="ECO:0000256" key="8">
    <source>
        <dbReference type="ARBA" id="ARBA00023004"/>
    </source>
</evidence>
<gene>
    <name evidence="15" type="ORF">AOQ71_36295</name>
</gene>
<evidence type="ECO:0000256" key="6">
    <source>
        <dbReference type="ARBA" id="ARBA00022723"/>
    </source>
</evidence>
<evidence type="ECO:0000256" key="12">
    <source>
        <dbReference type="PIRSR" id="PIRSR603739-50"/>
    </source>
</evidence>
<comment type="similarity">
    <text evidence="3">Belongs to the radical SAM superfamily. KamA family.</text>
</comment>
<comment type="cofactor">
    <cofactor evidence="1 12">
        <name>pyridoxal 5'-phosphate</name>
        <dbReference type="ChEBI" id="CHEBI:597326"/>
    </cofactor>
</comment>
<evidence type="ECO:0000256" key="9">
    <source>
        <dbReference type="ARBA" id="ARBA00023014"/>
    </source>
</evidence>
<dbReference type="RefSeq" id="WP_057757493.1">
    <property type="nucleotide sequence ID" value="NZ_LJYG01000111.1"/>
</dbReference>
<evidence type="ECO:0000256" key="5">
    <source>
        <dbReference type="ARBA" id="ARBA00022691"/>
    </source>
</evidence>
<dbReference type="SUPFAM" id="SSF102114">
    <property type="entry name" value="Radical SAM enzymes"/>
    <property type="match status" value="1"/>
</dbReference>
<name>A0A0R3CWW2_9BRAD</name>
<keyword evidence="8" id="KW-0408">Iron</keyword>
<feature type="domain" description="Radical SAM core" evidence="13">
    <location>
        <begin position="139"/>
        <end position="285"/>
    </location>
</feature>
<dbReference type="InterPro" id="IPR003739">
    <property type="entry name" value="Lys_aminomutase/Glu_NH3_mut"/>
</dbReference>
<evidence type="ECO:0000256" key="11">
    <source>
        <dbReference type="PIRSR" id="PIRSR004911-1"/>
    </source>
</evidence>
<dbReference type="STRING" id="989370.AOQ71_36295"/>
<feature type="binding site" evidence="11">
    <location>
        <position position="143"/>
    </location>
    <ligand>
        <name>[4Fe-4S] cluster</name>
        <dbReference type="ChEBI" id="CHEBI:49883"/>
        <note>4Fe-4S-S-AdoMet</note>
    </ligand>
</feature>
<accession>A0A0R3CWW2</accession>
<dbReference type="Pfam" id="PF12544">
    <property type="entry name" value="LAM_C"/>
    <property type="match status" value="1"/>
</dbReference>
<evidence type="ECO:0000256" key="4">
    <source>
        <dbReference type="ARBA" id="ARBA00022485"/>
    </source>
</evidence>
<dbReference type="InterPro" id="IPR025895">
    <property type="entry name" value="LAM_C_dom"/>
</dbReference>
<evidence type="ECO:0000256" key="10">
    <source>
        <dbReference type="ARBA" id="ARBA00023235"/>
    </source>
</evidence>
<dbReference type="AlphaFoldDB" id="A0A0R3CWW2"/>
<dbReference type="GO" id="GO:0051539">
    <property type="term" value="F:4 iron, 4 sulfur cluster binding"/>
    <property type="evidence" value="ECO:0007669"/>
    <property type="project" value="UniProtKB-KW"/>
</dbReference>
<dbReference type="PANTHER" id="PTHR30538">
    <property type="entry name" value="LYSINE 2,3-AMINOMUTASE-RELATED"/>
    <property type="match status" value="1"/>
</dbReference>
<dbReference type="PANTHER" id="PTHR30538:SF1">
    <property type="entry name" value="L-LYSINE 2,3-AMINOMUTASE"/>
    <property type="match status" value="1"/>
</dbReference>
<evidence type="ECO:0000313" key="15">
    <source>
        <dbReference type="EMBL" id="KRQ02054.1"/>
    </source>
</evidence>
<organism evidence="15 16">
    <name type="scientific">Bradyrhizobium manausense</name>
    <dbReference type="NCBI Taxonomy" id="989370"/>
    <lineage>
        <taxon>Bacteria</taxon>
        <taxon>Pseudomonadati</taxon>
        <taxon>Pseudomonadota</taxon>
        <taxon>Alphaproteobacteria</taxon>
        <taxon>Hyphomicrobiales</taxon>
        <taxon>Nitrobacteraceae</taxon>
        <taxon>Bradyrhizobium</taxon>
    </lineage>
</organism>
<protein>
    <submittedName>
        <fullName evidence="15">Lysine 2,3-aminomutase</fullName>
    </submittedName>
</protein>
<evidence type="ECO:0000256" key="1">
    <source>
        <dbReference type="ARBA" id="ARBA00001933"/>
    </source>
</evidence>
<dbReference type="EMBL" id="LJYG01000111">
    <property type="protein sequence ID" value="KRQ02054.1"/>
    <property type="molecule type" value="Genomic_DNA"/>
</dbReference>
<evidence type="ECO:0000256" key="7">
    <source>
        <dbReference type="ARBA" id="ARBA00022898"/>
    </source>
</evidence>
<evidence type="ECO:0000256" key="2">
    <source>
        <dbReference type="ARBA" id="ARBA00001966"/>
    </source>
</evidence>
<feature type="binding site" evidence="11">
    <location>
        <position position="150"/>
    </location>
    <ligand>
        <name>[4Fe-4S] cluster</name>
        <dbReference type="ChEBI" id="CHEBI:49883"/>
        <note>4Fe-4S-S-AdoMet</note>
    </ligand>
</feature>
<comment type="caution">
    <text evidence="15">The sequence shown here is derived from an EMBL/GenBank/DDBJ whole genome shotgun (WGS) entry which is preliminary data.</text>
</comment>
<dbReference type="InterPro" id="IPR007197">
    <property type="entry name" value="rSAM"/>
</dbReference>
<feature type="binding site" evidence="11">
    <location>
        <position position="147"/>
    </location>
    <ligand>
        <name>[4Fe-4S] cluster</name>
        <dbReference type="ChEBI" id="CHEBI:49883"/>
        <note>4Fe-4S-S-AdoMet</note>
    </ligand>
</feature>
<evidence type="ECO:0000259" key="14">
    <source>
        <dbReference type="Pfam" id="PF12544"/>
    </source>
</evidence>
<keyword evidence="4 11" id="KW-0004">4Fe-4S</keyword>